<comment type="caution">
    <text evidence="2">The sequence shown here is derived from an EMBL/GenBank/DDBJ whole genome shotgun (WGS) entry which is preliminary data.</text>
</comment>
<dbReference type="PANTHER" id="PTHR37540">
    <property type="entry name" value="TRANSCRIPTION FACTOR (ACR-2), PUTATIVE-RELATED-RELATED"/>
    <property type="match status" value="1"/>
</dbReference>
<feature type="region of interest" description="Disordered" evidence="1">
    <location>
        <begin position="1"/>
        <end position="56"/>
    </location>
</feature>
<dbReference type="EMBL" id="MU251459">
    <property type="protein sequence ID" value="KAG9234566.1"/>
    <property type="molecule type" value="Genomic_DNA"/>
</dbReference>
<evidence type="ECO:0000256" key="1">
    <source>
        <dbReference type="SAM" id="MobiDB-lite"/>
    </source>
</evidence>
<evidence type="ECO:0000313" key="2">
    <source>
        <dbReference type="EMBL" id="KAG9234566.1"/>
    </source>
</evidence>
<evidence type="ECO:0000313" key="3">
    <source>
        <dbReference type="Proteomes" id="UP000824998"/>
    </source>
</evidence>
<protein>
    <submittedName>
        <fullName evidence="2">Uncharacterized protein</fullName>
    </submittedName>
</protein>
<accession>A0A9P7YJD4</accession>
<dbReference type="AlphaFoldDB" id="A0A9P7YJD4"/>
<proteinExistence type="predicted"/>
<organism evidence="2 3">
    <name type="scientific">Amylocarpus encephaloides</name>
    <dbReference type="NCBI Taxonomy" id="45428"/>
    <lineage>
        <taxon>Eukaryota</taxon>
        <taxon>Fungi</taxon>
        <taxon>Dikarya</taxon>
        <taxon>Ascomycota</taxon>
        <taxon>Pezizomycotina</taxon>
        <taxon>Leotiomycetes</taxon>
        <taxon>Helotiales</taxon>
        <taxon>Helotiales incertae sedis</taxon>
        <taxon>Amylocarpus</taxon>
    </lineage>
</organism>
<dbReference type="Proteomes" id="UP000824998">
    <property type="component" value="Unassembled WGS sequence"/>
</dbReference>
<feature type="compositionally biased region" description="Polar residues" evidence="1">
    <location>
        <begin position="10"/>
        <end position="23"/>
    </location>
</feature>
<reference evidence="2" key="1">
    <citation type="journal article" date="2021" name="IMA Fungus">
        <title>Genomic characterization of three marine fungi, including Emericellopsis atlantica sp. nov. with signatures of a generalist lifestyle and marine biomass degradation.</title>
        <authorList>
            <person name="Hagestad O.C."/>
            <person name="Hou L."/>
            <person name="Andersen J.H."/>
            <person name="Hansen E.H."/>
            <person name="Altermark B."/>
            <person name="Li C."/>
            <person name="Kuhnert E."/>
            <person name="Cox R.J."/>
            <person name="Crous P.W."/>
            <person name="Spatafora J.W."/>
            <person name="Lail K."/>
            <person name="Amirebrahimi M."/>
            <person name="Lipzen A."/>
            <person name="Pangilinan J."/>
            <person name="Andreopoulos W."/>
            <person name="Hayes R.D."/>
            <person name="Ng V."/>
            <person name="Grigoriev I.V."/>
            <person name="Jackson S.A."/>
            <person name="Sutton T.D.S."/>
            <person name="Dobson A.D.W."/>
            <person name="Rama T."/>
        </authorList>
    </citation>
    <scope>NUCLEOTIDE SEQUENCE</scope>
    <source>
        <strain evidence="2">TRa018bII</strain>
    </source>
</reference>
<sequence length="432" mass="48340">MNGQFLFVQESGNAPQRRSTKSQIKMHVMDRLVSQRQQARTRSRPGASIAPRGRGIEENQLVESRERTLIAPGEAWTVQPENQSPKGIESMLHASGLVRMSSETKLLLHHFLHHRSKSLCTVTVETGWLTYALRDVALFYSTLYHWAFLNYESLPPSFRRQNQLLQVRGTAIKTINDKLNVEGGVVTDELIASVTCLASVNLMMGDFEEAKTHFRGLNAMVASRKGVRNLGFRGLIARLVKWADACHAQVSSSHLSVEDPAAHVEEQPTLDWGYFTLNASPILHRMRNISKELTQTPRDRLPRERRVSLGEQFLASDRELLGFIHGDTTPLLISIVASAALLYSQTVLRGIPRSSRVLKSLVRHLKNAITTALEVAEGDIFAPDPVVAPWALLIGVLASEKGSFESHWFMFSLRSCAQGGVDWREVEKRHGP</sequence>
<name>A0A9P7YJD4_9HELO</name>
<gene>
    <name evidence="2" type="ORF">BJ875DRAFT_484086</name>
</gene>
<dbReference type="PANTHER" id="PTHR37540:SF5">
    <property type="entry name" value="TRANSCRIPTION FACTOR DOMAIN-CONTAINING PROTEIN"/>
    <property type="match status" value="1"/>
</dbReference>
<dbReference type="OrthoDB" id="4158087at2759"/>
<keyword evidence="3" id="KW-1185">Reference proteome</keyword>